<feature type="compositionally biased region" description="Pro residues" evidence="1">
    <location>
        <begin position="309"/>
        <end position="320"/>
    </location>
</feature>
<dbReference type="InterPro" id="IPR031482">
    <property type="entry name" value="CBP_BcsN"/>
</dbReference>
<dbReference type="RefSeq" id="WP_160885655.1">
    <property type="nucleotide sequence ID" value="NZ_WURB01000012.1"/>
</dbReference>
<protein>
    <submittedName>
        <fullName evidence="2">Cellulose biosynthesis protein BcsN</fullName>
    </submittedName>
</protein>
<feature type="compositionally biased region" description="Pro residues" evidence="1">
    <location>
        <begin position="289"/>
        <end position="301"/>
    </location>
</feature>
<feature type="region of interest" description="Disordered" evidence="1">
    <location>
        <begin position="283"/>
        <end position="320"/>
    </location>
</feature>
<dbReference type="Proteomes" id="UP000436483">
    <property type="component" value="Unassembled WGS sequence"/>
</dbReference>
<sequence>MPFSRLHDRTDLDVPALAARNGSTWRLGRSIRAVLLMAPLLAAACTTRSELGFATLMSEVPATQAIIVPPPGGPSIVAVLQRRYQNGIEQEIALSTASLTPGQNAFHVTLASGSGAQSEVDDALNLPPMTEDRLRKEMEERLPGIEMQTSLVYVQNKYGPFGFATGRSGSGDVCLYAWQRIEPNEPAILVPGGVVSVRLRLCDLAATPEQLLRSMYGFTISAYYMSGSWNPYGAPPKVPEHLGGVDAPIYPFGMNSAAPHAVVRKRHIQVRADPGPAAARIIDKDTVLPSPPAQPSLPPAEEPAASPQPGYPVVPPPPSQ</sequence>
<organism evidence="2 3">
    <name type="scientific">Microvirga makkahensis</name>
    <dbReference type="NCBI Taxonomy" id="1128670"/>
    <lineage>
        <taxon>Bacteria</taxon>
        <taxon>Pseudomonadati</taxon>
        <taxon>Pseudomonadota</taxon>
        <taxon>Alphaproteobacteria</taxon>
        <taxon>Hyphomicrobiales</taxon>
        <taxon>Methylobacteriaceae</taxon>
        <taxon>Microvirga</taxon>
    </lineage>
</organism>
<evidence type="ECO:0000313" key="3">
    <source>
        <dbReference type="Proteomes" id="UP000436483"/>
    </source>
</evidence>
<dbReference type="EMBL" id="WURB01000012">
    <property type="protein sequence ID" value="MXQ13055.1"/>
    <property type="molecule type" value="Genomic_DNA"/>
</dbReference>
<keyword evidence="3" id="KW-1185">Reference proteome</keyword>
<proteinExistence type="predicted"/>
<gene>
    <name evidence="2" type="primary">bcsN</name>
    <name evidence="2" type="ORF">GR328_16625</name>
</gene>
<name>A0A7X3SQ83_9HYPH</name>
<accession>A0A7X3SQ83</accession>
<dbReference type="OrthoDB" id="7948789at2"/>
<comment type="caution">
    <text evidence="2">The sequence shown here is derived from an EMBL/GenBank/DDBJ whole genome shotgun (WGS) entry which is preliminary data.</text>
</comment>
<reference evidence="2 3" key="2">
    <citation type="submission" date="2020-01" db="EMBL/GenBank/DDBJ databases">
        <title>Microvirga sp. nov., an arsenate reduction bacterium isolated from Tibet hotspring sediments.</title>
        <authorList>
            <person name="Xian W.-D."/>
            <person name="Li W.-J."/>
        </authorList>
    </citation>
    <scope>NUCLEOTIDE SEQUENCE [LARGE SCALE GENOMIC DNA]</scope>
    <source>
        <strain evidence="2 3">KCTC 23863</strain>
    </source>
</reference>
<evidence type="ECO:0000256" key="1">
    <source>
        <dbReference type="SAM" id="MobiDB-lite"/>
    </source>
</evidence>
<dbReference type="Pfam" id="PF17038">
    <property type="entry name" value="CBP_BcsN"/>
    <property type="match status" value="1"/>
</dbReference>
<dbReference type="AlphaFoldDB" id="A0A7X3SQ83"/>
<evidence type="ECO:0000313" key="2">
    <source>
        <dbReference type="EMBL" id="MXQ13055.1"/>
    </source>
</evidence>
<reference evidence="2 3" key="1">
    <citation type="submission" date="2019-12" db="EMBL/GenBank/DDBJ databases">
        <authorList>
            <person name="Yuan C.-G."/>
        </authorList>
    </citation>
    <scope>NUCLEOTIDE SEQUENCE [LARGE SCALE GENOMIC DNA]</scope>
    <source>
        <strain evidence="2 3">KCTC 23863</strain>
    </source>
</reference>